<gene>
    <name evidence="16" type="ORF">DL796_10815</name>
</gene>
<keyword evidence="7 12" id="KW-0798">TonB box</keyword>
<dbReference type="InterPro" id="IPR036942">
    <property type="entry name" value="Beta-barrel_TonB_sf"/>
</dbReference>
<dbReference type="InterPro" id="IPR039426">
    <property type="entry name" value="TonB-dep_rcpt-like"/>
</dbReference>
<dbReference type="RefSeq" id="WP_110201705.1">
    <property type="nucleotide sequence ID" value="NZ_QICH01000003.1"/>
</dbReference>
<dbReference type="CDD" id="cd01347">
    <property type="entry name" value="ligand_gated_channel"/>
    <property type="match status" value="1"/>
</dbReference>
<evidence type="ECO:0000313" key="17">
    <source>
        <dbReference type="Proteomes" id="UP000247689"/>
    </source>
</evidence>
<dbReference type="AlphaFoldDB" id="A0A318D6K3"/>
<evidence type="ECO:0000256" key="7">
    <source>
        <dbReference type="ARBA" id="ARBA00023077"/>
    </source>
</evidence>
<comment type="caution">
    <text evidence="16">The sequence shown here is derived from an EMBL/GenBank/DDBJ whole genome shotgun (WGS) entry which is preliminary data.</text>
</comment>
<dbReference type="GO" id="GO:0009279">
    <property type="term" value="C:cell outer membrane"/>
    <property type="evidence" value="ECO:0007669"/>
    <property type="project" value="UniProtKB-SubCell"/>
</dbReference>
<evidence type="ECO:0000313" key="16">
    <source>
        <dbReference type="EMBL" id="PXF62804.1"/>
    </source>
</evidence>
<dbReference type="EMBL" id="QICH01000003">
    <property type="protein sequence ID" value="PXF62804.1"/>
    <property type="molecule type" value="Genomic_DNA"/>
</dbReference>
<dbReference type="InterPro" id="IPR000531">
    <property type="entry name" value="Beta-barrel_TonB"/>
</dbReference>
<dbReference type="InterPro" id="IPR012910">
    <property type="entry name" value="Plug_dom"/>
</dbReference>
<feature type="domain" description="TonB-dependent receptor-like beta-barrel" evidence="14">
    <location>
        <begin position="240"/>
        <end position="655"/>
    </location>
</feature>
<keyword evidence="6 13" id="KW-0732">Signal</keyword>
<dbReference type="Pfam" id="PF00593">
    <property type="entry name" value="TonB_dep_Rec_b-barrel"/>
    <property type="match status" value="1"/>
</dbReference>
<dbReference type="Pfam" id="PF07715">
    <property type="entry name" value="Plug"/>
    <property type="match status" value="1"/>
</dbReference>
<dbReference type="PANTHER" id="PTHR30069">
    <property type="entry name" value="TONB-DEPENDENT OUTER MEMBRANE RECEPTOR"/>
    <property type="match status" value="1"/>
</dbReference>
<feature type="chain" id="PRO_5016436681" evidence="13">
    <location>
        <begin position="26"/>
        <end position="697"/>
    </location>
</feature>
<evidence type="ECO:0000259" key="14">
    <source>
        <dbReference type="Pfam" id="PF00593"/>
    </source>
</evidence>
<dbReference type="Gene3D" id="2.170.130.10">
    <property type="entry name" value="TonB-dependent receptor, plug domain"/>
    <property type="match status" value="1"/>
</dbReference>
<evidence type="ECO:0000256" key="2">
    <source>
        <dbReference type="ARBA" id="ARBA00009810"/>
    </source>
</evidence>
<dbReference type="Gene3D" id="2.40.170.20">
    <property type="entry name" value="TonB-dependent receptor, beta-barrel domain"/>
    <property type="match status" value="1"/>
</dbReference>
<evidence type="ECO:0000256" key="10">
    <source>
        <dbReference type="PROSITE-ProRule" id="PRU01360"/>
    </source>
</evidence>
<evidence type="ECO:0000256" key="6">
    <source>
        <dbReference type="ARBA" id="ARBA00022729"/>
    </source>
</evidence>
<dbReference type="GO" id="GO:0044718">
    <property type="term" value="P:siderophore transmembrane transport"/>
    <property type="evidence" value="ECO:0007669"/>
    <property type="project" value="TreeGrafter"/>
</dbReference>
<evidence type="ECO:0000256" key="5">
    <source>
        <dbReference type="ARBA" id="ARBA00022692"/>
    </source>
</evidence>
<evidence type="ECO:0000256" key="13">
    <source>
        <dbReference type="SAM" id="SignalP"/>
    </source>
</evidence>
<feature type="signal peptide" evidence="13">
    <location>
        <begin position="1"/>
        <end position="25"/>
    </location>
</feature>
<keyword evidence="5 10" id="KW-0812">Transmembrane</keyword>
<keyword evidence="17" id="KW-1185">Reference proteome</keyword>
<keyword evidence="9 10" id="KW-0998">Cell outer membrane</keyword>
<dbReference type="PROSITE" id="PS52016">
    <property type="entry name" value="TONB_DEPENDENT_REC_3"/>
    <property type="match status" value="1"/>
</dbReference>
<keyword evidence="3 10" id="KW-0813">Transport</keyword>
<feature type="short sequence motif" description="TonB C-terminal box" evidence="11">
    <location>
        <begin position="680"/>
        <end position="697"/>
    </location>
</feature>
<keyword evidence="4 10" id="KW-1134">Transmembrane beta strand</keyword>
<name>A0A318D6K3_9GAMM</name>
<proteinExistence type="inferred from homology"/>
<dbReference type="PANTHER" id="PTHR30069:SF41">
    <property type="entry name" value="HEME_HEMOPEXIN UTILIZATION PROTEIN C"/>
    <property type="match status" value="1"/>
</dbReference>
<feature type="domain" description="TonB-dependent receptor plug" evidence="15">
    <location>
        <begin position="45"/>
        <end position="138"/>
    </location>
</feature>
<comment type="similarity">
    <text evidence="2 10 12">Belongs to the TonB-dependent receptor family.</text>
</comment>
<dbReference type="OrthoDB" id="9760494at2"/>
<dbReference type="PROSITE" id="PS01156">
    <property type="entry name" value="TONB_DEPENDENT_REC_2"/>
    <property type="match status" value="1"/>
</dbReference>
<evidence type="ECO:0000256" key="11">
    <source>
        <dbReference type="PROSITE-ProRule" id="PRU10144"/>
    </source>
</evidence>
<dbReference type="SUPFAM" id="SSF56935">
    <property type="entry name" value="Porins"/>
    <property type="match status" value="1"/>
</dbReference>
<evidence type="ECO:0000256" key="4">
    <source>
        <dbReference type="ARBA" id="ARBA00022452"/>
    </source>
</evidence>
<dbReference type="GO" id="GO:0015344">
    <property type="term" value="F:siderophore uptake transmembrane transporter activity"/>
    <property type="evidence" value="ECO:0007669"/>
    <property type="project" value="TreeGrafter"/>
</dbReference>
<reference evidence="16 17" key="1">
    <citation type="submission" date="2018-05" db="EMBL/GenBank/DDBJ databases">
        <title>Kangiella spongicola genome sequence.</title>
        <authorList>
            <person name="Maclea K.S."/>
            <person name="Goen A.E."/>
            <person name="Kelley C."/>
            <person name="Underriner A."/>
            <person name="Silverwood T."/>
            <person name="Trachtenberg A.M."/>
        </authorList>
    </citation>
    <scope>NUCLEOTIDE SEQUENCE [LARGE SCALE GENOMIC DNA]</scope>
    <source>
        <strain evidence="16 17">ATCC BAA-2076</strain>
    </source>
</reference>
<accession>A0A318D6K3</accession>
<evidence type="ECO:0000259" key="15">
    <source>
        <dbReference type="Pfam" id="PF07715"/>
    </source>
</evidence>
<dbReference type="Proteomes" id="UP000247689">
    <property type="component" value="Unassembled WGS sequence"/>
</dbReference>
<protein>
    <submittedName>
        <fullName evidence="16">Fe-regulated protein B</fullName>
    </submittedName>
</protein>
<dbReference type="InterPro" id="IPR037066">
    <property type="entry name" value="Plug_dom_sf"/>
</dbReference>
<evidence type="ECO:0000256" key="9">
    <source>
        <dbReference type="ARBA" id="ARBA00023237"/>
    </source>
</evidence>
<evidence type="ECO:0000256" key="1">
    <source>
        <dbReference type="ARBA" id="ARBA00004571"/>
    </source>
</evidence>
<keyword evidence="8 10" id="KW-0472">Membrane</keyword>
<evidence type="ECO:0000256" key="3">
    <source>
        <dbReference type="ARBA" id="ARBA00022448"/>
    </source>
</evidence>
<dbReference type="InterPro" id="IPR010917">
    <property type="entry name" value="TonB_rcpt_CS"/>
</dbReference>
<evidence type="ECO:0000256" key="12">
    <source>
        <dbReference type="RuleBase" id="RU003357"/>
    </source>
</evidence>
<sequence>MNARQLTPLLLTASALSLINLSAIASEENSEEVIEEYVIWGTKVQSTSYLNNEQIEVKQADHISDLLRPIPGVDVGGAHSLNQRITIRSMDDKDLKITIDGANQNTYMYHHMGNLQIHADILESADVEVGTNSVINGGLGGSVRFETKSAEDLLQDGQEFGGRLRTSYGDNSGASHSATAYGQLSETFDFIAYYNAVDRNNYKVGGGVIKDANGEQIAGTDGTVRGLEGDLSDALIKFGWDISPDQRLKFGYESYEDEGDYSYRPDMGLATDLAITESLQVPLLWPTEFTRETYTLNYDLNWGDNSLLKATLFSNDSKLKRDESGYAQNSAYESWAAIVEGNAENKGVNLIAETDLGISNQLTYGLDIVEYNTEYTANYITGGIDNSSEKATNTALYIQDKILVSEQFSIIPGLRYDSFDIETAVINDTFDNVSGALAFEYYATNDLLFKLSATELFKGPEIGETFTGAGLFDTPNPGIEAETGLNTELSFAYQTNTSANSSFSIGATLFKTQIDNYIYDYAENPSGGSWKDNIGDMTIDGYETYVGFNNGPWKLFASYSSADSELDAFADYANLENARLDRKQGDTLSANLGYEIPSANVSLNWEVMTVKDIPAGLDLDGASLDNSKDGFTVHNIAAYWQPTDRLGLILGIDNIFDEFYASQSSRTGVSFHPRFGELYLQDFEPGRNIKATVSYSF</sequence>
<organism evidence="16 17">
    <name type="scientific">Kangiella spongicola</name>
    <dbReference type="NCBI Taxonomy" id="796379"/>
    <lineage>
        <taxon>Bacteria</taxon>
        <taxon>Pseudomonadati</taxon>
        <taxon>Pseudomonadota</taxon>
        <taxon>Gammaproteobacteria</taxon>
        <taxon>Kangiellales</taxon>
        <taxon>Kangiellaceae</taxon>
        <taxon>Kangiella</taxon>
    </lineage>
</organism>
<evidence type="ECO:0000256" key="8">
    <source>
        <dbReference type="ARBA" id="ARBA00023136"/>
    </source>
</evidence>
<comment type="subcellular location">
    <subcellularLocation>
        <location evidence="1 10">Cell outer membrane</location>
        <topology evidence="1 10">Multi-pass membrane protein</topology>
    </subcellularLocation>
</comment>